<keyword evidence="13" id="KW-1185">Reference proteome</keyword>
<evidence type="ECO:0000256" key="2">
    <source>
        <dbReference type="ARBA" id="ARBA00002803"/>
    </source>
</evidence>
<feature type="repeat" description="Lumazine-binding" evidence="10">
    <location>
        <begin position="1"/>
        <end position="96"/>
    </location>
</feature>
<evidence type="ECO:0000256" key="3">
    <source>
        <dbReference type="ARBA" id="ARBA00004887"/>
    </source>
</evidence>
<dbReference type="PANTHER" id="PTHR21098:SF12">
    <property type="entry name" value="RIBOFLAVIN SYNTHASE"/>
    <property type="match status" value="1"/>
</dbReference>
<reference evidence="12" key="1">
    <citation type="submission" date="2023-06" db="EMBL/GenBank/DDBJ databases">
        <title>Egi l300058.</title>
        <authorList>
            <person name="Gao L."/>
            <person name="Fang B.-Z."/>
            <person name="Li W.-J."/>
        </authorList>
    </citation>
    <scope>NUCLEOTIDE SEQUENCE</scope>
    <source>
        <strain evidence="12">EGI L300058</strain>
    </source>
</reference>
<keyword evidence="7 12" id="KW-0808">Transferase</keyword>
<dbReference type="SUPFAM" id="SSF63380">
    <property type="entry name" value="Riboflavin synthase domain-like"/>
    <property type="match status" value="2"/>
</dbReference>
<comment type="catalytic activity">
    <reaction evidence="1">
        <text>2 6,7-dimethyl-8-(1-D-ribityl)lumazine + H(+) = 5-amino-6-(D-ribitylamino)uracil + riboflavin</text>
        <dbReference type="Rhea" id="RHEA:20772"/>
        <dbReference type="ChEBI" id="CHEBI:15378"/>
        <dbReference type="ChEBI" id="CHEBI:15934"/>
        <dbReference type="ChEBI" id="CHEBI:57986"/>
        <dbReference type="ChEBI" id="CHEBI:58201"/>
        <dbReference type="EC" id="2.5.1.9"/>
    </reaction>
</comment>
<evidence type="ECO:0000313" key="12">
    <source>
        <dbReference type="EMBL" id="MDN4481705.1"/>
    </source>
</evidence>
<sequence>MFTGIVEAVGTVVNVDDDGARSRVTFQSDGFGSDLVHGESIAVDGVCLTVADQGEGTWMADVMRITRETSTLGDIAPGRRVNLERALRADGRLGGHIMQGHVDGSAELVARDSQPDWDDFTFSLPADLVRYVVPKGSIALNGVSLTVAALDGDRATVSLIPTTIADTTLGGLALGDRVNVEVDVMGKYVESMLAARS</sequence>
<comment type="pathway">
    <text evidence="3">Cofactor biosynthesis; riboflavin biosynthesis; riboflavin from 2-hydroxy-3-oxobutyl phosphate and 5-amino-6-(D-ribitylamino)uracil: step 2/2.</text>
</comment>
<evidence type="ECO:0000256" key="4">
    <source>
        <dbReference type="ARBA" id="ARBA00012827"/>
    </source>
</evidence>
<dbReference type="GO" id="GO:0004746">
    <property type="term" value="F:riboflavin synthase activity"/>
    <property type="evidence" value="ECO:0007669"/>
    <property type="project" value="UniProtKB-EC"/>
</dbReference>
<evidence type="ECO:0000256" key="1">
    <source>
        <dbReference type="ARBA" id="ARBA00000968"/>
    </source>
</evidence>
<feature type="repeat" description="Lumazine-binding" evidence="10">
    <location>
        <begin position="97"/>
        <end position="193"/>
    </location>
</feature>
<evidence type="ECO:0000256" key="7">
    <source>
        <dbReference type="ARBA" id="ARBA00022679"/>
    </source>
</evidence>
<dbReference type="CDD" id="cd00402">
    <property type="entry name" value="Riboflavin_synthase_like"/>
    <property type="match status" value="1"/>
</dbReference>
<keyword evidence="8" id="KW-0677">Repeat</keyword>
<dbReference type="PANTHER" id="PTHR21098">
    <property type="entry name" value="RIBOFLAVIN SYNTHASE ALPHA CHAIN"/>
    <property type="match status" value="1"/>
</dbReference>
<accession>A0ABT8GJU5</accession>
<dbReference type="Proteomes" id="UP001172708">
    <property type="component" value="Unassembled WGS sequence"/>
</dbReference>
<feature type="domain" description="Lumazine-binding" evidence="11">
    <location>
        <begin position="97"/>
        <end position="193"/>
    </location>
</feature>
<evidence type="ECO:0000256" key="5">
    <source>
        <dbReference type="ARBA" id="ARBA00013950"/>
    </source>
</evidence>
<comment type="function">
    <text evidence="2">Catalyzes the dismutation of two molecules of 6,7-dimethyl-8-ribityllumazine, resulting in the formation of riboflavin and 5-amino-6-(D-ribitylamino)uracil.</text>
</comment>
<dbReference type="InterPro" id="IPR023366">
    <property type="entry name" value="ATP_synth_asu-like_sf"/>
</dbReference>
<organism evidence="12 13">
    <name type="scientific">Demequina muriae</name>
    <dbReference type="NCBI Taxonomy" id="3051664"/>
    <lineage>
        <taxon>Bacteria</taxon>
        <taxon>Bacillati</taxon>
        <taxon>Actinomycetota</taxon>
        <taxon>Actinomycetes</taxon>
        <taxon>Micrococcales</taxon>
        <taxon>Demequinaceae</taxon>
        <taxon>Demequina</taxon>
    </lineage>
</organism>
<evidence type="ECO:0000313" key="13">
    <source>
        <dbReference type="Proteomes" id="UP001172708"/>
    </source>
</evidence>
<proteinExistence type="predicted"/>
<protein>
    <recommendedName>
        <fullName evidence="5 9">Riboflavin synthase</fullName>
        <ecNumber evidence="4 9">2.5.1.9</ecNumber>
    </recommendedName>
</protein>
<dbReference type="InterPro" id="IPR001783">
    <property type="entry name" value="Lumazine-bd"/>
</dbReference>
<dbReference type="NCBIfam" id="NF006767">
    <property type="entry name" value="PRK09289.1"/>
    <property type="match status" value="1"/>
</dbReference>
<evidence type="ECO:0000256" key="8">
    <source>
        <dbReference type="ARBA" id="ARBA00022737"/>
    </source>
</evidence>
<gene>
    <name evidence="12" type="ORF">QQX02_12315</name>
</gene>
<dbReference type="EMBL" id="JAUHQA010000001">
    <property type="protein sequence ID" value="MDN4481705.1"/>
    <property type="molecule type" value="Genomic_DNA"/>
</dbReference>
<comment type="caution">
    <text evidence="12">The sequence shown here is derived from an EMBL/GenBank/DDBJ whole genome shotgun (WGS) entry which is preliminary data.</text>
</comment>
<dbReference type="InterPro" id="IPR017938">
    <property type="entry name" value="Riboflavin_synthase-like_b-brl"/>
</dbReference>
<name>A0ABT8GJU5_9MICO</name>
<dbReference type="EC" id="2.5.1.9" evidence="4 9"/>
<dbReference type="Pfam" id="PF00677">
    <property type="entry name" value="Lum_binding"/>
    <property type="match status" value="2"/>
</dbReference>
<dbReference type="RefSeq" id="WP_301143438.1">
    <property type="nucleotide sequence ID" value="NZ_JAUHQA010000001.1"/>
</dbReference>
<evidence type="ECO:0000256" key="9">
    <source>
        <dbReference type="NCBIfam" id="TIGR00187"/>
    </source>
</evidence>
<dbReference type="PROSITE" id="PS51177">
    <property type="entry name" value="LUMAZINE_BIND"/>
    <property type="match status" value="2"/>
</dbReference>
<evidence type="ECO:0000259" key="11">
    <source>
        <dbReference type="PROSITE" id="PS51177"/>
    </source>
</evidence>
<dbReference type="Gene3D" id="2.40.30.20">
    <property type="match status" value="2"/>
</dbReference>
<keyword evidence="6" id="KW-0686">Riboflavin biosynthesis</keyword>
<dbReference type="InterPro" id="IPR026017">
    <property type="entry name" value="Lumazine-bd_dom"/>
</dbReference>
<evidence type="ECO:0000256" key="10">
    <source>
        <dbReference type="PROSITE-ProRule" id="PRU00524"/>
    </source>
</evidence>
<evidence type="ECO:0000256" key="6">
    <source>
        <dbReference type="ARBA" id="ARBA00022619"/>
    </source>
</evidence>
<dbReference type="PIRSF" id="PIRSF000498">
    <property type="entry name" value="Riboflavin_syn_A"/>
    <property type="match status" value="1"/>
</dbReference>
<feature type="domain" description="Lumazine-binding" evidence="11">
    <location>
        <begin position="1"/>
        <end position="96"/>
    </location>
</feature>
<dbReference type="NCBIfam" id="TIGR00187">
    <property type="entry name" value="ribE"/>
    <property type="match status" value="1"/>
</dbReference>